<keyword evidence="3" id="KW-1185">Reference proteome</keyword>
<dbReference type="AlphaFoldDB" id="A0AAE1J0S7"/>
<dbReference type="PANTHER" id="PTHR37185:SF3">
    <property type="entry name" value="MEMBRANE PROTEIN"/>
    <property type="match status" value="1"/>
</dbReference>
<name>A0AAE1J0S7_9FABA</name>
<dbReference type="Pfam" id="PF09991">
    <property type="entry name" value="DUF2232"/>
    <property type="match status" value="1"/>
</dbReference>
<dbReference type="EMBL" id="JAWXYG010000010">
    <property type="protein sequence ID" value="KAK4260913.1"/>
    <property type="molecule type" value="Genomic_DNA"/>
</dbReference>
<feature type="transmembrane region" description="Helical" evidence="1">
    <location>
        <begin position="133"/>
        <end position="154"/>
    </location>
</feature>
<feature type="transmembrane region" description="Helical" evidence="1">
    <location>
        <begin position="231"/>
        <end position="249"/>
    </location>
</feature>
<feature type="transmembrane region" description="Helical" evidence="1">
    <location>
        <begin position="261"/>
        <end position="289"/>
    </location>
</feature>
<dbReference type="Proteomes" id="UP001293593">
    <property type="component" value="Unassembled WGS sequence"/>
</dbReference>
<evidence type="ECO:0000313" key="2">
    <source>
        <dbReference type="EMBL" id="KAK4260913.1"/>
    </source>
</evidence>
<comment type="caution">
    <text evidence="2">The sequence shown here is derived from an EMBL/GenBank/DDBJ whole genome shotgun (WGS) entry which is preliminary data.</text>
</comment>
<feature type="transmembrane region" description="Helical" evidence="1">
    <location>
        <begin position="161"/>
        <end position="181"/>
    </location>
</feature>
<accession>A0AAE1J0S7</accession>
<evidence type="ECO:0000256" key="1">
    <source>
        <dbReference type="SAM" id="Phobius"/>
    </source>
</evidence>
<keyword evidence="1" id="KW-1133">Transmembrane helix</keyword>
<feature type="transmembrane region" description="Helical" evidence="1">
    <location>
        <begin position="201"/>
        <end position="222"/>
    </location>
</feature>
<dbReference type="PANTHER" id="PTHR37185">
    <property type="entry name" value="MEMBRANE PROTEIN"/>
    <property type="match status" value="1"/>
</dbReference>
<keyword evidence="1" id="KW-0812">Transmembrane</keyword>
<protein>
    <submittedName>
        <fullName evidence="2">Uncharacterized protein</fullName>
    </submittedName>
</protein>
<reference evidence="2" key="1">
    <citation type="submission" date="2023-10" db="EMBL/GenBank/DDBJ databases">
        <title>Chromosome-level genome of the transformable northern wattle, Acacia crassicarpa.</title>
        <authorList>
            <person name="Massaro I."/>
            <person name="Sinha N.R."/>
            <person name="Poethig S."/>
            <person name="Leichty A.R."/>
        </authorList>
    </citation>
    <scope>NUCLEOTIDE SEQUENCE</scope>
    <source>
        <strain evidence="2">Acra3RX</strain>
        <tissue evidence="2">Leaf</tissue>
    </source>
</reference>
<dbReference type="InterPro" id="IPR018710">
    <property type="entry name" value="DUF2232"/>
</dbReference>
<gene>
    <name evidence="2" type="ORF">QN277_003974</name>
</gene>
<organism evidence="2 3">
    <name type="scientific">Acacia crassicarpa</name>
    <name type="common">northern wattle</name>
    <dbReference type="NCBI Taxonomy" id="499986"/>
    <lineage>
        <taxon>Eukaryota</taxon>
        <taxon>Viridiplantae</taxon>
        <taxon>Streptophyta</taxon>
        <taxon>Embryophyta</taxon>
        <taxon>Tracheophyta</taxon>
        <taxon>Spermatophyta</taxon>
        <taxon>Magnoliopsida</taxon>
        <taxon>eudicotyledons</taxon>
        <taxon>Gunneridae</taxon>
        <taxon>Pentapetalae</taxon>
        <taxon>rosids</taxon>
        <taxon>fabids</taxon>
        <taxon>Fabales</taxon>
        <taxon>Fabaceae</taxon>
        <taxon>Caesalpinioideae</taxon>
        <taxon>mimosoid clade</taxon>
        <taxon>Acacieae</taxon>
        <taxon>Acacia</taxon>
    </lineage>
</organism>
<evidence type="ECO:0000313" key="3">
    <source>
        <dbReference type="Proteomes" id="UP001293593"/>
    </source>
</evidence>
<proteinExistence type="predicted"/>
<sequence length="307" mass="33772">MIPLGASQISDSFSIFRANPLRISFLRPQFLSLPLSSPTYRFNCPRIVKPPSLSNSPSFSSLSVIVPTSHLLKVSGFRTQIRSFEDESDGISTELQDLSPNGPIYKKTLQLVECSMFAALTGLVYFLSNSLAIENYFSCFFSLPIVISSMRWGIDAGRKTLVATTMLLLVLSGPVKALTFFLKHGIVGFTMGTLWRSGASWNLSIFLCTIVRSLGAVGFVLISSFLIRENILALITINIHASLTFVLTASGVNTIPSMGVIYALFGILVLLNSACFMFLLHMLYSVFLARLGMKSSLRLPSWLERAI</sequence>
<keyword evidence="1" id="KW-0472">Membrane</keyword>